<sequence>MADPLLRLCDRNVHRLLVAAIAVAAKVHDDEVFSNAHYAAVGGVPSVPEMNALEAYMLRVLGWGVGLDRDGYRRWEVALLLHVTNDMRAAGQSRGVVGATPLPANAAGGGGGGGGGAHRASVACPASACQGWARCRRPVSWGTMASRARRIASARPLAGRRRRCP</sequence>
<keyword evidence="2" id="KW-1185">Reference proteome</keyword>
<accession>A0A1X6PHN0</accession>
<reference evidence="1 2" key="1">
    <citation type="submission" date="2017-03" db="EMBL/GenBank/DDBJ databases">
        <title>WGS assembly of Porphyra umbilicalis.</title>
        <authorList>
            <person name="Brawley S.H."/>
            <person name="Blouin N.A."/>
            <person name="Ficko-Blean E."/>
            <person name="Wheeler G.L."/>
            <person name="Lohr M."/>
            <person name="Goodson H.V."/>
            <person name="Jenkins J.W."/>
            <person name="Blaby-Haas C.E."/>
            <person name="Helliwell K.E."/>
            <person name="Chan C."/>
            <person name="Marriage T."/>
            <person name="Bhattacharya D."/>
            <person name="Klein A.S."/>
            <person name="Badis Y."/>
            <person name="Brodie J."/>
            <person name="Cao Y."/>
            <person name="Collen J."/>
            <person name="Dittami S.M."/>
            <person name="Gachon C.M."/>
            <person name="Green B.R."/>
            <person name="Karpowicz S."/>
            <person name="Kim J.W."/>
            <person name="Kudahl U."/>
            <person name="Lin S."/>
            <person name="Michel G."/>
            <person name="Mittag M."/>
            <person name="Olson B.J."/>
            <person name="Pangilinan J."/>
            <person name="Peng Y."/>
            <person name="Qiu H."/>
            <person name="Shu S."/>
            <person name="Singer J.T."/>
            <person name="Smith A.G."/>
            <person name="Sprecher B.N."/>
            <person name="Wagner V."/>
            <person name="Wang W."/>
            <person name="Wang Z.-Y."/>
            <person name="Yan J."/>
            <person name="Yarish C."/>
            <person name="Zoeuner-Riek S."/>
            <person name="Zhuang Y."/>
            <person name="Zou Y."/>
            <person name="Lindquist E.A."/>
            <person name="Grimwood J."/>
            <person name="Barry K."/>
            <person name="Rokhsar D.S."/>
            <person name="Schmutz J."/>
            <person name="Stiller J.W."/>
            <person name="Grossman A.R."/>
            <person name="Prochnik S.E."/>
        </authorList>
    </citation>
    <scope>NUCLEOTIDE SEQUENCE [LARGE SCALE GENOMIC DNA]</scope>
    <source>
        <strain evidence="1">4086291</strain>
    </source>
</reference>
<proteinExistence type="predicted"/>
<dbReference type="SUPFAM" id="SSF47954">
    <property type="entry name" value="Cyclin-like"/>
    <property type="match status" value="1"/>
</dbReference>
<name>A0A1X6PHN0_PORUM</name>
<dbReference type="AlphaFoldDB" id="A0A1X6PHN0"/>
<dbReference type="OrthoDB" id="5671at2759"/>
<dbReference type="Pfam" id="PF08613">
    <property type="entry name" value="Cyclin"/>
    <property type="match status" value="1"/>
</dbReference>
<evidence type="ECO:0000313" key="1">
    <source>
        <dbReference type="EMBL" id="OSX80361.1"/>
    </source>
</evidence>
<organism evidence="1 2">
    <name type="scientific">Porphyra umbilicalis</name>
    <name type="common">Purple laver</name>
    <name type="synonym">Red alga</name>
    <dbReference type="NCBI Taxonomy" id="2786"/>
    <lineage>
        <taxon>Eukaryota</taxon>
        <taxon>Rhodophyta</taxon>
        <taxon>Bangiophyceae</taxon>
        <taxon>Bangiales</taxon>
        <taxon>Bangiaceae</taxon>
        <taxon>Porphyra</taxon>
    </lineage>
</organism>
<dbReference type="InterPro" id="IPR013922">
    <property type="entry name" value="Cyclin_PHO80-like"/>
</dbReference>
<dbReference type="Proteomes" id="UP000218209">
    <property type="component" value="Unassembled WGS sequence"/>
</dbReference>
<evidence type="ECO:0000313" key="2">
    <source>
        <dbReference type="Proteomes" id="UP000218209"/>
    </source>
</evidence>
<dbReference type="PANTHER" id="PTHR15615">
    <property type="match status" value="1"/>
</dbReference>
<gene>
    <name evidence="1" type="ORF">BU14_0053s0025</name>
</gene>
<dbReference type="EMBL" id="KV918776">
    <property type="protein sequence ID" value="OSX80361.1"/>
    <property type="molecule type" value="Genomic_DNA"/>
</dbReference>
<dbReference type="InterPro" id="IPR036915">
    <property type="entry name" value="Cyclin-like_sf"/>
</dbReference>
<dbReference type="Gene3D" id="1.10.472.10">
    <property type="entry name" value="Cyclin-like"/>
    <property type="match status" value="1"/>
</dbReference>
<protein>
    <recommendedName>
        <fullName evidence="3">Cyclin N-terminal domain-containing protein</fullName>
    </recommendedName>
</protein>
<dbReference type="GO" id="GO:0019901">
    <property type="term" value="F:protein kinase binding"/>
    <property type="evidence" value="ECO:0007669"/>
    <property type="project" value="InterPro"/>
</dbReference>
<evidence type="ECO:0008006" key="3">
    <source>
        <dbReference type="Google" id="ProtNLM"/>
    </source>
</evidence>
<dbReference type="PANTHER" id="PTHR15615:SF108">
    <property type="entry name" value="PROTEIN CNPPD1"/>
    <property type="match status" value="1"/>
</dbReference>